<proteinExistence type="predicted"/>
<dbReference type="RefSeq" id="WP_307336191.1">
    <property type="nucleotide sequence ID" value="NZ_JAUSUD010000001.1"/>
</dbReference>
<keyword evidence="3" id="KW-1185">Reference proteome</keyword>
<keyword evidence="1" id="KW-1133">Transmembrane helix</keyword>
<protein>
    <submittedName>
        <fullName evidence="2">CHASE2 domain-containing sensor protein</fullName>
    </submittedName>
</protein>
<sequence length="94" mass="10526">MRGTMSVIPTLLTVILIVTLIISITIVVKKRRKAGITGIKSALTSICFYAIGIINLVAYWFDFLGLVSWTLSFILILLGAYFMKYLPIDKEALR</sequence>
<gene>
    <name evidence="2" type="ORF">J2S19_000333</name>
</gene>
<feature type="transmembrane region" description="Helical" evidence="1">
    <location>
        <begin position="67"/>
        <end position="86"/>
    </location>
</feature>
<accession>A0ABT9ZBW3</accession>
<evidence type="ECO:0000313" key="2">
    <source>
        <dbReference type="EMBL" id="MDQ0229083.1"/>
    </source>
</evidence>
<evidence type="ECO:0000256" key="1">
    <source>
        <dbReference type="SAM" id="Phobius"/>
    </source>
</evidence>
<feature type="transmembrane region" description="Helical" evidence="1">
    <location>
        <begin position="40"/>
        <end position="61"/>
    </location>
</feature>
<name>A0ABT9ZBW3_9BACI</name>
<evidence type="ECO:0000313" key="3">
    <source>
        <dbReference type="Proteomes" id="UP001234495"/>
    </source>
</evidence>
<reference evidence="2 3" key="1">
    <citation type="submission" date="2023-07" db="EMBL/GenBank/DDBJ databases">
        <title>Genomic Encyclopedia of Type Strains, Phase IV (KMG-IV): sequencing the most valuable type-strain genomes for metagenomic binning, comparative biology and taxonomic classification.</title>
        <authorList>
            <person name="Goeker M."/>
        </authorList>
    </citation>
    <scope>NUCLEOTIDE SEQUENCE [LARGE SCALE GENOMIC DNA]</scope>
    <source>
        <strain evidence="2 3">DSM 29005</strain>
    </source>
</reference>
<feature type="transmembrane region" description="Helical" evidence="1">
    <location>
        <begin position="6"/>
        <end position="28"/>
    </location>
</feature>
<comment type="caution">
    <text evidence="2">The sequence shown here is derived from an EMBL/GenBank/DDBJ whole genome shotgun (WGS) entry which is preliminary data.</text>
</comment>
<keyword evidence="1" id="KW-0812">Transmembrane</keyword>
<dbReference type="EMBL" id="JAUSUD010000001">
    <property type="protein sequence ID" value="MDQ0229083.1"/>
    <property type="molecule type" value="Genomic_DNA"/>
</dbReference>
<dbReference type="Proteomes" id="UP001234495">
    <property type="component" value="Unassembled WGS sequence"/>
</dbReference>
<keyword evidence="1" id="KW-0472">Membrane</keyword>
<organism evidence="2 3">
    <name type="scientific">Metabacillus malikii</name>
    <dbReference type="NCBI Taxonomy" id="1504265"/>
    <lineage>
        <taxon>Bacteria</taxon>
        <taxon>Bacillati</taxon>
        <taxon>Bacillota</taxon>
        <taxon>Bacilli</taxon>
        <taxon>Bacillales</taxon>
        <taxon>Bacillaceae</taxon>
        <taxon>Metabacillus</taxon>
    </lineage>
</organism>